<feature type="region of interest" description="Disordered" evidence="1">
    <location>
        <begin position="1"/>
        <end position="84"/>
    </location>
</feature>
<comment type="caution">
    <text evidence="2">The sequence shown here is derived from an EMBL/GenBank/DDBJ whole genome shotgun (WGS) entry which is preliminary data.</text>
</comment>
<reference evidence="2" key="2">
    <citation type="submission" date="2023-06" db="EMBL/GenBank/DDBJ databases">
        <authorList>
            <person name="Ma L."/>
            <person name="Liu K.-W."/>
            <person name="Li Z."/>
            <person name="Hsiao Y.-Y."/>
            <person name="Qi Y."/>
            <person name="Fu T."/>
            <person name="Tang G."/>
            <person name="Zhang D."/>
            <person name="Sun W.-H."/>
            <person name="Liu D.-K."/>
            <person name="Li Y."/>
            <person name="Chen G.-Z."/>
            <person name="Liu X.-D."/>
            <person name="Liao X.-Y."/>
            <person name="Jiang Y.-T."/>
            <person name="Yu X."/>
            <person name="Hao Y."/>
            <person name="Huang J."/>
            <person name="Zhao X.-W."/>
            <person name="Ke S."/>
            <person name="Chen Y.-Y."/>
            <person name="Wu W.-L."/>
            <person name="Hsu J.-L."/>
            <person name="Lin Y.-F."/>
            <person name="Huang M.-D."/>
            <person name="Li C.-Y."/>
            <person name="Huang L."/>
            <person name="Wang Z.-W."/>
            <person name="Zhao X."/>
            <person name="Zhong W.-Y."/>
            <person name="Peng D.-H."/>
            <person name="Ahmad S."/>
            <person name="Lan S."/>
            <person name="Zhang J.-S."/>
            <person name="Tsai W.-C."/>
            <person name="Van De Peer Y."/>
            <person name="Liu Z.-J."/>
        </authorList>
    </citation>
    <scope>NUCLEOTIDE SEQUENCE</scope>
    <source>
        <strain evidence="2">CP</strain>
        <tissue evidence="2">Leaves</tissue>
    </source>
</reference>
<keyword evidence="3" id="KW-1185">Reference proteome</keyword>
<feature type="compositionally biased region" description="Basic and acidic residues" evidence="1">
    <location>
        <begin position="33"/>
        <end position="46"/>
    </location>
</feature>
<proteinExistence type="predicted"/>
<dbReference type="AlphaFoldDB" id="A0AAV9ESR8"/>
<gene>
    <name evidence="2" type="ORF">QJS10_CPA05g00810</name>
</gene>
<evidence type="ECO:0000313" key="3">
    <source>
        <dbReference type="Proteomes" id="UP001180020"/>
    </source>
</evidence>
<organism evidence="2 3">
    <name type="scientific">Acorus calamus</name>
    <name type="common">Sweet flag</name>
    <dbReference type="NCBI Taxonomy" id="4465"/>
    <lineage>
        <taxon>Eukaryota</taxon>
        <taxon>Viridiplantae</taxon>
        <taxon>Streptophyta</taxon>
        <taxon>Embryophyta</taxon>
        <taxon>Tracheophyta</taxon>
        <taxon>Spermatophyta</taxon>
        <taxon>Magnoliopsida</taxon>
        <taxon>Liliopsida</taxon>
        <taxon>Acoraceae</taxon>
        <taxon>Acorus</taxon>
    </lineage>
</organism>
<protein>
    <submittedName>
        <fullName evidence="2">Uncharacterized protein</fullName>
    </submittedName>
</protein>
<feature type="compositionally biased region" description="Polar residues" evidence="1">
    <location>
        <begin position="1"/>
        <end position="11"/>
    </location>
</feature>
<reference evidence="2" key="1">
    <citation type="journal article" date="2023" name="Nat. Commun.">
        <title>Diploid and tetraploid genomes of Acorus and the evolution of monocots.</title>
        <authorList>
            <person name="Ma L."/>
            <person name="Liu K.W."/>
            <person name="Li Z."/>
            <person name="Hsiao Y.Y."/>
            <person name="Qi Y."/>
            <person name="Fu T."/>
            <person name="Tang G.D."/>
            <person name="Zhang D."/>
            <person name="Sun W.H."/>
            <person name="Liu D.K."/>
            <person name="Li Y."/>
            <person name="Chen G.Z."/>
            <person name="Liu X.D."/>
            <person name="Liao X.Y."/>
            <person name="Jiang Y.T."/>
            <person name="Yu X."/>
            <person name="Hao Y."/>
            <person name="Huang J."/>
            <person name="Zhao X.W."/>
            <person name="Ke S."/>
            <person name="Chen Y.Y."/>
            <person name="Wu W.L."/>
            <person name="Hsu J.L."/>
            <person name="Lin Y.F."/>
            <person name="Huang M.D."/>
            <person name="Li C.Y."/>
            <person name="Huang L."/>
            <person name="Wang Z.W."/>
            <person name="Zhao X."/>
            <person name="Zhong W.Y."/>
            <person name="Peng D.H."/>
            <person name="Ahmad S."/>
            <person name="Lan S."/>
            <person name="Zhang J.S."/>
            <person name="Tsai W.C."/>
            <person name="Van de Peer Y."/>
            <person name="Liu Z.J."/>
        </authorList>
    </citation>
    <scope>NUCLEOTIDE SEQUENCE</scope>
    <source>
        <strain evidence="2">CP</strain>
    </source>
</reference>
<name>A0AAV9ESR8_ACOCL</name>
<dbReference type="EMBL" id="JAUJYO010000005">
    <property type="protein sequence ID" value="KAK1316631.1"/>
    <property type="molecule type" value="Genomic_DNA"/>
</dbReference>
<evidence type="ECO:0000256" key="1">
    <source>
        <dbReference type="SAM" id="MobiDB-lite"/>
    </source>
</evidence>
<dbReference type="Proteomes" id="UP001180020">
    <property type="component" value="Unassembled WGS sequence"/>
</dbReference>
<accession>A0AAV9ESR8</accession>
<sequence length="129" mass="14141">MIPTRVVQSVAATGDDPSEEGYPPLVSQVDFRSGGKSEPIQEDKKVGIPVKAGRQSPSGFKPTKADRRKLKGRRKADDKRTENHLYSQVVPGPILISKLSNSGHQDYTSKLHILHQFLVNKGKLGVLSL</sequence>
<evidence type="ECO:0000313" key="2">
    <source>
        <dbReference type="EMBL" id="KAK1316631.1"/>
    </source>
</evidence>